<feature type="transmembrane region" description="Helical" evidence="17">
    <location>
        <begin position="244"/>
        <end position="262"/>
    </location>
</feature>
<accession>A0A7D5PB30</accession>
<dbReference type="Pfam" id="PF18079">
    <property type="entry name" value="AglB_L1"/>
    <property type="match status" value="1"/>
</dbReference>
<feature type="transmembrane region" description="Helical" evidence="17">
    <location>
        <begin position="301"/>
        <end position="320"/>
    </location>
</feature>
<evidence type="ECO:0000256" key="13">
    <source>
        <dbReference type="ARBA" id="ARBA00023136"/>
    </source>
</evidence>
<gene>
    <name evidence="21" type="ORF">HZS54_11250</name>
</gene>
<evidence type="ECO:0000256" key="9">
    <source>
        <dbReference type="ARBA" id="ARBA00022692"/>
    </source>
</evidence>
<dbReference type="Pfam" id="PF02516">
    <property type="entry name" value="STT3"/>
    <property type="match status" value="1"/>
</dbReference>
<dbReference type="Proteomes" id="UP000509346">
    <property type="component" value="Chromosome"/>
</dbReference>
<dbReference type="Gene3D" id="2.60.40.3390">
    <property type="match status" value="1"/>
</dbReference>
<evidence type="ECO:0000256" key="6">
    <source>
        <dbReference type="ARBA" id="ARBA00012602"/>
    </source>
</evidence>
<feature type="transmembrane region" description="Helical" evidence="17">
    <location>
        <begin position="393"/>
        <end position="416"/>
    </location>
</feature>
<evidence type="ECO:0000313" key="22">
    <source>
        <dbReference type="Proteomes" id="UP000509346"/>
    </source>
</evidence>
<dbReference type="PANTHER" id="PTHR13872:SF1">
    <property type="entry name" value="DOLICHYL-DIPHOSPHOOLIGOSACCHARIDE--PROTEIN GLYCOSYLTRANSFERASE SUBUNIT STT3B"/>
    <property type="match status" value="1"/>
</dbReference>
<feature type="transmembrane region" description="Helical" evidence="17">
    <location>
        <begin position="332"/>
        <end position="352"/>
    </location>
</feature>
<dbReference type="GO" id="GO:0005886">
    <property type="term" value="C:plasma membrane"/>
    <property type="evidence" value="ECO:0007669"/>
    <property type="project" value="UniProtKB-SubCell"/>
</dbReference>
<keyword evidence="7" id="KW-0328">Glycosyltransferase</keyword>
<feature type="transmembrane region" description="Helical" evidence="17">
    <location>
        <begin position="269"/>
        <end position="289"/>
    </location>
</feature>
<feature type="transmembrane region" description="Helical" evidence="17">
    <location>
        <begin position="25"/>
        <end position="42"/>
    </location>
</feature>
<evidence type="ECO:0000256" key="1">
    <source>
        <dbReference type="ARBA" id="ARBA00001936"/>
    </source>
</evidence>
<evidence type="ECO:0000256" key="10">
    <source>
        <dbReference type="ARBA" id="ARBA00022723"/>
    </source>
</evidence>
<dbReference type="InterPro" id="IPR026410">
    <property type="entry name" value="OlisacTrfase_arch"/>
</dbReference>
<evidence type="ECO:0000256" key="14">
    <source>
        <dbReference type="ARBA" id="ARBA00023211"/>
    </source>
</evidence>
<feature type="domain" description="Oligosaccharyl transferase STT3 N-terminal" evidence="18">
    <location>
        <begin position="52"/>
        <end position="364"/>
    </location>
</feature>
<comment type="similarity">
    <text evidence="5">Belongs to the STT3 family.</text>
</comment>
<keyword evidence="9 17" id="KW-0812">Transmembrane</keyword>
<dbReference type="GO" id="GO:0046872">
    <property type="term" value="F:metal ion binding"/>
    <property type="evidence" value="ECO:0007669"/>
    <property type="project" value="UniProtKB-KW"/>
</dbReference>
<feature type="transmembrane region" description="Helical" evidence="17">
    <location>
        <begin position="127"/>
        <end position="147"/>
    </location>
</feature>
<evidence type="ECO:0000256" key="5">
    <source>
        <dbReference type="ARBA" id="ARBA00010810"/>
    </source>
</evidence>
<proteinExistence type="inferred from homology"/>
<dbReference type="UniPathway" id="UPA00378"/>
<evidence type="ECO:0000256" key="16">
    <source>
        <dbReference type="ARBA" id="ARBA00034066"/>
    </source>
</evidence>
<evidence type="ECO:0000256" key="17">
    <source>
        <dbReference type="SAM" id="Phobius"/>
    </source>
</evidence>
<evidence type="ECO:0000256" key="7">
    <source>
        <dbReference type="ARBA" id="ARBA00022676"/>
    </source>
</evidence>
<dbReference type="Pfam" id="PF22627">
    <property type="entry name" value="AglB_core-like"/>
    <property type="match status" value="1"/>
</dbReference>
<dbReference type="PANTHER" id="PTHR13872">
    <property type="entry name" value="DOLICHYL-DIPHOSPHOOLIGOSACCHARIDE--PROTEIN GLYCOSYLTRANSFERASE SUBUNIT"/>
    <property type="match status" value="1"/>
</dbReference>
<comment type="cofactor">
    <cofactor evidence="2">
        <name>Mg(2+)</name>
        <dbReference type="ChEBI" id="CHEBI:18420"/>
    </cofactor>
</comment>
<dbReference type="RefSeq" id="WP_179922613.1">
    <property type="nucleotide sequence ID" value="NZ_CP058909.1"/>
</dbReference>
<feature type="transmembrane region" description="Helical" evidence="17">
    <location>
        <begin position="154"/>
        <end position="176"/>
    </location>
</feature>
<keyword evidence="12 17" id="KW-1133">Transmembrane helix</keyword>
<dbReference type="AlphaFoldDB" id="A0A7D5PB30"/>
<dbReference type="GeneID" id="56083173"/>
<dbReference type="InterPro" id="IPR003674">
    <property type="entry name" value="Oligo_trans_STT3"/>
</dbReference>
<comment type="cofactor">
    <cofactor evidence="1">
        <name>Mn(2+)</name>
        <dbReference type="ChEBI" id="CHEBI:29035"/>
    </cofactor>
</comment>
<keyword evidence="10" id="KW-0479">Metal-binding</keyword>
<feature type="transmembrane region" description="Helical" evidence="17">
    <location>
        <begin position="423"/>
        <end position="440"/>
    </location>
</feature>
<feature type="transmembrane region" description="Helical" evidence="17">
    <location>
        <begin position="102"/>
        <end position="121"/>
    </location>
</feature>
<comment type="subcellular location">
    <subcellularLocation>
        <location evidence="3">Cell membrane</location>
        <topology evidence="3">Multi-pass membrane protein</topology>
    </subcellularLocation>
</comment>
<keyword evidence="8 21" id="KW-0808">Transferase</keyword>
<dbReference type="NCBIfam" id="TIGR04154">
    <property type="entry name" value="archaeo_STT3"/>
    <property type="match status" value="1"/>
</dbReference>
<keyword evidence="14" id="KW-0464">Manganese</keyword>
<keyword evidence="11" id="KW-0460">Magnesium</keyword>
<evidence type="ECO:0000259" key="19">
    <source>
        <dbReference type="Pfam" id="PF18079"/>
    </source>
</evidence>
<dbReference type="KEGG" id="hpel:HZS54_11250"/>
<evidence type="ECO:0000256" key="15">
    <source>
        <dbReference type="ARBA" id="ARBA00030679"/>
    </source>
</evidence>
<keyword evidence="22" id="KW-1185">Reference proteome</keyword>
<dbReference type="InterPro" id="IPR054479">
    <property type="entry name" value="AglB-like_core"/>
</dbReference>
<dbReference type="OrthoDB" id="82393at2157"/>
<dbReference type="InterPro" id="IPR041154">
    <property type="entry name" value="AglB_P1"/>
</dbReference>
<dbReference type="EMBL" id="CP058909">
    <property type="protein sequence ID" value="QLH82145.1"/>
    <property type="molecule type" value="Genomic_DNA"/>
</dbReference>
<evidence type="ECO:0000256" key="3">
    <source>
        <dbReference type="ARBA" id="ARBA00004651"/>
    </source>
</evidence>
<comment type="catalytic activity">
    <reaction evidence="16">
        <text>an archaeal dolichyl phosphooligosaccharide + [protein]-L-asparagine = an archaeal dolichyl phosphate + a glycoprotein with the oligosaccharide chain attached by N-beta-D-glycosyl linkage to a protein L-asparagine.</text>
        <dbReference type="EC" id="2.4.99.21"/>
    </reaction>
</comment>
<feature type="domain" description="AglB-like core" evidence="20">
    <location>
        <begin position="519"/>
        <end position="626"/>
    </location>
</feature>
<evidence type="ECO:0000313" key="21">
    <source>
        <dbReference type="EMBL" id="QLH82145.1"/>
    </source>
</evidence>
<evidence type="ECO:0000256" key="4">
    <source>
        <dbReference type="ARBA" id="ARBA00004922"/>
    </source>
</evidence>
<sequence length="906" mass="97541">MELNTSNVPSLHDTYHTIVNASWESVAHAIVMVGLLGFIFANRVRNYTNVIRADGTVVFQSADGWYHQRATVYTVENYPETLNFDPYTGFDAGNQVGQFGTLFDQILATVALVIGGGNPSISTINSVLAFTPPILAVAAGISVYYLSKAITNRWGGLTAVGLLALTPGLFLSHSMVGFIDHHIAETVLVSISLLCCVRFTKAATEIGLGLTQFKTSALNSPITWSLFAGIANAVYLVIWPPGLLYIAILSVFLAAAIITEYLKENDPVPLSVAGAAMMLTSGIATLPFAPTASLSVTTLSFIQVLMPISVGIGCLFLGYTAQKFGTCPIRKVGYLLALGAGSCSVLAILALVKPSIIDFFIQNSSRVFWFIGHERGTQIAEADTLSNPFRFGFITYGFALIAAIVGWVLMVGEVFYNESGTPARLLFVIFTLFMTSATITQPRFDYYLVIAVAVLTAYSIYSLHQYSQKLLVSRDITTPELKSKIAATGVAILVLIPLVLSGAPIVAADSYTSPSSHNGWTQSFDWIESETPEFGSYGVESSNQLDYNGEFPAVDDYTYQEGQYGILSRWGIGHRLTVETRRVPVSNPHQQHSTVAADVLLAPSEDTAIDILDSKLGEGSGVRYVVLGQPWGSGDLRSFTSPAASEGEYDIQPDQLGITLQDANTGSFVRTLQTERSYESLRTRLYQFHGSATTQSSFVIHGKGDLSSRDTVTSDNIDIEEYENAIAASNPSSGNSALHGGLYGESPQQIDALQHFRLVHASEGTVAEHPESIAAEHSEVKSGETSAVKTFERVPGATIQGEAPENTTVKASVELRITTTGKTFTYTQYATANENGTFDLVVPYATTGYSQYTTEDGYTNTSIRAEGPYRITTVSDPTSDVVRIGIPEGAVLGEETISTTVQVEGS</sequence>
<evidence type="ECO:0000256" key="8">
    <source>
        <dbReference type="ARBA" id="ARBA00022679"/>
    </source>
</evidence>
<feature type="domain" description="Archaeal glycosylation protein B peripheral" evidence="19">
    <location>
        <begin position="796"/>
        <end position="897"/>
    </location>
</feature>
<name>A0A7D5PB30_9EURY</name>
<evidence type="ECO:0000259" key="20">
    <source>
        <dbReference type="Pfam" id="PF22627"/>
    </source>
</evidence>
<dbReference type="InterPro" id="IPR048307">
    <property type="entry name" value="STT3_N"/>
</dbReference>
<protein>
    <recommendedName>
        <fullName evidence="6">dolichyl-phosphooligosaccharide-protein glycotransferase</fullName>
        <ecNumber evidence="6">2.4.99.21</ecNumber>
    </recommendedName>
    <alternativeName>
        <fullName evidence="15">Oligosaccharyl transferase</fullName>
    </alternativeName>
</protein>
<dbReference type="EC" id="2.4.99.21" evidence="6"/>
<keyword evidence="13 17" id="KW-0472">Membrane</keyword>
<dbReference type="Gene3D" id="3.40.50.12610">
    <property type="match status" value="1"/>
</dbReference>
<feature type="transmembrane region" description="Helical" evidence="17">
    <location>
        <begin position="485"/>
        <end position="507"/>
    </location>
</feature>
<evidence type="ECO:0000259" key="18">
    <source>
        <dbReference type="Pfam" id="PF02516"/>
    </source>
</evidence>
<evidence type="ECO:0000256" key="12">
    <source>
        <dbReference type="ARBA" id="ARBA00022989"/>
    </source>
</evidence>
<feature type="transmembrane region" description="Helical" evidence="17">
    <location>
        <begin position="446"/>
        <end position="464"/>
    </location>
</feature>
<evidence type="ECO:0000256" key="11">
    <source>
        <dbReference type="ARBA" id="ARBA00022842"/>
    </source>
</evidence>
<evidence type="ECO:0000256" key="2">
    <source>
        <dbReference type="ARBA" id="ARBA00001946"/>
    </source>
</evidence>
<dbReference type="GO" id="GO:0004576">
    <property type="term" value="F:oligosaccharyl transferase activity"/>
    <property type="evidence" value="ECO:0007669"/>
    <property type="project" value="InterPro"/>
</dbReference>
<reference evidence="21 22" key="1">
    <citation type="submission" date="2020-07" db="EMBL/GenBank/DDBJ databases">
        <title>Halosimplex litoreum sp. nov. and Halosimplex rubrum sp. nov., isolated from different salt environments.</title>
        <authorList>
            <person name="Cui H."/>
        </authorList>
    </citation>
    <scope>NUCLEOTIDE SEQUENCE [LARGE SCALE GENOMIC DNA]</scope>
    <source>
        <strain evidence="21 22">R2</strain>
    </source>
</reference>
<organism evidence="21 22">
    <name type="scientific">Halosimplex pelagicum</name>
    <dbReference type="NCBI Taxonomy" id="869886"/>
    <lineage>
        <taxon>Archaea</taxon>
        <taxon>Methanobacteriati</taxon>
        <taxon>Methanobacteriota</taxon>
        <taxon>Stenosarchaea group</taxon>
        <taxon>Halobacteria</taxon>
        <taxon>Halobacteriales</taxon>
        <taxon>Haloarculaceae</taxon>
        <taxon>Halosimplex</taxon>
    </lineage>
</organism>
<comment type="pathway">
    <text evidence="4">Protein modification; protein glycosylation.</text>
</comment>